<feature type="region of interest" description="Disordered" evidence="1">
    <location>
        <begin position="1"/>
        <end position="49"/>
    </location>
</feature>
<evidence type="ECO:0000313" key="3">
    <source>
        <dbReference type="EMBL" id="QLG64000.1"/>
    </source>
</evidence>
<dbReference type="Pfam" id="PF09851">
    <property type="entry name" value="SHOCT"/>
    <property type="match status" value="1"/>
</dbReference>
<evidence type="ECO:0000256" key="1">
    <source>
        <dbReference type="SAM" id="MobiDB-lite"/>
    </source>
</evidence>
<accession>A0A7D5QED4</accession>
<dbReference type="AlphaFoldDB" id="A0A7D5QED4"/>
<evidence type="ECO:0000313" key="4">
    <source>
        <dbReference type="Proteomes" id="UP000509626"/>
    </source>
</evidence>
<dbReference type="InterPro" id="IPR018649">
    <property type="entry name" value="SHOCT"/>
</dbReference>
<sequence>MVTPHAAVGDPRRRGVRTRRRRRGPRARRRRVDRVAGRGRGRRGDARPLSRLRERYAAGEIDEAEFEHRLDLLLETEDADAATARERLREWEGW</sequence>
<proteinExistence type="predicted"/>
<dbReference type="Proteomes" id="UP000509626">
    <property type="component" value="Chromosome"/>
</dbReference>
<gene>
    <name evidence="3" type="ORF">HUG12_06210</name>
</gene>
<feature type="compositionally biased region" description="Basic residues" evidence="1">
    <location>
        <begin position="14"/>
        <end position="41"/>
    </location>
</feature>
<name>A0A7D5QED4_9EURY</name>
<organism evidence="3 4">
    <name type="scientific">Halorarum salinum</name>
    <dbReference type="NCBI Taxonomy" id="2743089"/>
    <lineage>
        <taxon>Archaea</taxon>
        <taxon>Methanobacteriati</taxon>
        <taxon>Methanobacteriota</taxon>
        <taxon>Stenosarchaea group</taxon>
        <taxon>Halobacteria</taxon>
        <taxon>Halobacteriales</taxon>
        <taxon>Haloferacaceae</taxon>
        <taxon>Halorarum</taxon>
    </lineage>
</organism>
<protein>
    <submittedName>
        <fullName evidence="3">SHOCT domain-containing protein</fullName>
    </submittedName>
</protein>
<reference evidence="3 4" key="1">
    <citation type="submission" date="2020-06" db="EMBL/GenBank/DDBJ databases">
        <title>NJ-3-1, isolated from saline soil.</title>
        <authorList>
            <person name="Cui H.L."/>
            <person name="Shi X."/>
        </authorList>
    </citation>
    <scope>NUCLEOTIDE SEQUENCE [LARGE SCALE GENOMIC DNA]</scope>
    <source>
        <strain evidence="3 4">NJ-3-1</strain>
    </source>
</reference>
<evidence type="ECO:0000259" key="2">
    <source>
        <dbReference type="Pfam" id="PF09851"/>
    </source>
</evidence>
<keyword evidence="4" id="KW-1185">Reference proteome</keyword>
<dbReference type="EMBL" id="CP058579">
    <property type="protein sequence ID" value="QLG64000.1"/>
    <property type="molecule type" value="Genomic_DNA"/>
</dbReference>
<dbReference type="KEGG" id="halu:HUG12_06210"/>
<feature type="domain" description="SHOCT" evidence="2">
    <location>
        <begin position="48"/>
        <end position="74"/>
    </location>
</feature>